<evidence type="ECO:0000256" key="10">
    <source>
        <dbReference type="PIRSR" id="PIRSR602401-1"/>
    </source>
</evidence>
<evidence type="ECO:0000256" key="6">
    <source>
        <dbReference type="ARBA" id="ARBA00023002"/>
    </source>
</evidence>
<comment type="cofactor">
    <cofactor evidence="1 10">
        <name>heme</name>
        <dbReference type="ChEBI" id="CHEBI:30413"/>
    </cofactor>
</comment>
<keyword evidence="13" id="KW-0812">Transmembrane</keyword>
<evidence type="ECO:0000256" key="3">
    <source>
        <dbReference type="ARBA" id="ARBA00010617"/>
    </source>
</evidence>
<evidence type="ECO:0000256" key="7">
    <source>
        <dbReference type="ARBA" id="ARBA00023004"/>
    </source>
</evidence>
<evidence type="ECO:0000256" key="12">
    <source>
        <dbReference type="SAM" id="Coils"/>
    </source>
</evidence>
<accession>A0A7J6F0W6</accession>
<evidence type="ECO:0000256" key="13">
    <source>
        <dbReference type="SAM" id="Phobius"/>
    </source>
</evidence>
<dbReference type="GO" id="GO:0016020">
    <property type="term" value="C:membrane"/>
    <property type="evidence" value="ECO:0007669"/>
    <property type="project" value="UniProtKB-SubCell"/>
</dbReference>
<dbReference type="Gene3D" id="1.10.630.10">
    <property type="entry name" value="Cytochrome P450"/>
    <property type="match status" value="1"/>
</dbReference>
<dbReference type="InterPro" id="IPR036396">
    <property type="entry name" value="Cyt_P450_sf"/>
</dbReference>
<dbReference type="FunFam" id="1.10.630.10:FF:000019">
    <property type="entry name" value="Cytochrome P450 family protein"/>
    <property type="match status" value="1"/>
</dbReference>
<keyword evidence="7 10" id="KW-0408">Iron</keyword>
<keyword evidence="6 11" id="KW-0560">Oxidoreductase</keyword>
<dbReference type="PANTHER" id="PTHR47943">
    <property type="entry name" value="CYTOCHROME P450 93A3-LIKE"/>
    <property type="match status" value="1"/>
</dbReference>
<dbReference type="InterPro" id="IPR001128">
    <property type="entry name" value="Cyt_P450"/>
</dbReference>
<evidence type="ECO:0000313" key="15">
    <source>
        <dbReference type="Proteomes" id="UP000525078"/>
    </source>
</evidence>
<dbReference type="PRINTS" id="PR00463">
    <property type="entry name" value="EP450I"/>
</dbReference>
<evidence type="ECO:0008006" key="16">
    <source>
        <dbReference type="Google" id="ProtNLM"/>
    </source>
</evidence>
<evidence type="ECO:0000256" key="11">
    <source>
        <dbReference type="RuleBase" id="RU000461"/>
    </source>
</evidence>
<dbReference type="PROSITE" id="PS00086">
    <property type="entry name" value="CYTOCHROME_P450"/>
    <property type="match status" value="1"/>
</dbReference>
<feature type="transmembrane region" description="Helical" evidence="13">
    <location>
        <begin position="12"/>
        <end position="32"/>
    </location>
</feature>
<evidence type="ECO:0000256" key="1">
    <source>
        <dbReference type="ARBA" id="ARBA00001971"/>
    </source>
</evidence>
<dbReference type="AlphaFoldDB" id="A0A7J6F0W6"/>
<dbReference type="InterPro" id="IPR002401">
    <property type="entry name" value="Cyt_P450_E_grp-I"/>
</dbReference>
<gene>
    <name evidence="14" type="ORF">F8388_000187</name>
</gene>
<evidence type="ECO:0000256" key="5">
    <source>
        <dbReference type="ARBA" id="ARBA00022723"/>
    </source>
</evidence>
<sequence>MVELHNIGHQFIIDYNFLLIILSSITSIILLGRAIKSLKAQKNPPLPPSPPALPIIGHLHLIGKLPHHDFAKISARYGPIVYLKFGYKTSLLVSSAEIAKECLKTNESCFLNRPQKVNIQYLTYGNSDFALAPYGPFWKFMKKLTVSKLLGASMMNFYRPIRREEIKLLINSIRKLANEGEKVDLGAQLMGLANNVISRMALKQKCAKNDDDAYEMRHVIDEMCDLGGKLNVQDFIWFCKKLDLQRFGKRLKDVRNRYDRLMGKIIEEHVEAKKKRMEGNNNNNNNDYENNRDILDVLLDEFEDEKSEIKLTKENIHAYVMNMFGAGTETQSVTIEWAISELMTHPTIIEKARKEIEQVVGNKRIVEESDLPNLPYMGAIIKETLRLHPGGAFTARESSKDCIIGGYHVPAKTRVFVNTWAINRDPANWDDPNRFIPERFMTEEKKDVDVRGQNFELLPFGSGRRGCPGANLALLMIPATVAALVQCFDWNGTDVDLDEGFGLSIPRAKPLVCYPVVRLDPFPQFM</sequence>
<name>A0A7J6F0W6_CANSA</name>
<dbReference type="GO" id="GO:0020037">
    <property type="term" value="F:heme binding"/>
    <property type="evidence" value="ECO:0007669"/>
    <property type="project" value="InterPro"/>
</dbReference>
<keyword evidence="5 10" id="KW-0479">Metal-binding</keyword>
<evidence type="ECO:0000256" key="9">
    <source>
        <dbReference type="ARBA" id="ARBA00023136"/>
    </source>
</evidence>
<protein>
    <recommendedName>
        <fullName evidence="16">Cytochrome P450</fullName>
    </recommendedName>
</protein>
<dbReference type="SUPFAM" id="SSF48264">
    <property type="entry name" value="Cytochrome P450"/>
    <property type="match status" value="1"/>
</dbReference>
<dbReference type="EMBL" id="JAATIP010000168">
    <property type="protein sequence ID" value="KAF4364235.1"/>
    <property type="molecule type" value="Genomic_DNA"/>
</dbReference>
<evidence type="ECO:0000256" key="4">
    <source>
        <dbReference type="ARBA" id="ARBA00022617"/>
    </source>
</evidence>
<feature type="coiled-coil region" evidence="12">
    <location>
        <begin position="285"/>
        <end position="315"/>
    </location>
</feature>
<feature type="binding site" description="axial binding residue" evidence="10">
    <location>
        <position position="467"/>
    </location>
    <ligand>
        <name>heme</name>
        <dbReference type="ChEBI" id="CHEBI:30413"/>
    </ligand>
    <ligandPart>
        <name>Fe</name>
        <dbReference type="ChEBI" id="CHEBI:18248"/>
    </ligandPart>
</feature>
<dbReference type="GO" id="GO:0016705">
    <property type="term" value="F:oxidoreductase activity, acting on paired donors, with incorporation or reduction of molecular oxygen"/>
    <property type="evidence" value="ECO:0007669"/>
    <property type="project" value="InterPro"/>
</dbReference>
<comment type="subcellular location">
    <subcellularLocation>
        <location evidence="2">Membrane</location>
    </subcellularLocation>
</comment>
<organism evidence="14 15">
    <name type="scientific">Cannabis sativa</name>
    <name type="common">Hemp</name>
    <name type="synonym">Marijuana</name>
    <dbReference type="NCBI Taxonomy" id="3483"/>
    <lineage>
        <taxon>Eukaryota</taxon>
        <taxon>Viridiplantae</taxon>
        <taxon>Streptophyta</taxon>
        <taxon>Embryophyta</taxon>
        <taxon>Tracheophyta</taxon>
        <taxon>Spermatophyta</taxon>
        <taxon>Magnoliopsida</taxon>
        <taxon>eudicotyledons</taxon>
        <taxon>Gunneridae</taxon>
        <taxon>Pentapetalae</taxon>
        <taxon>rosids</taxon>
        <taxon>fabids</taxon>
        <taxon>Rosales</taxon>
        <taxon>Cannabaceae</taxon>
        <taxon>Cannabis</taxon>
    </lineage>
</organism>
<dbReference type="Pfam" id="PF00067">
    <property type="entry name" value="p450"/>
    <property type="match status" value="1"/>
</dbReference>
<keyword evidence="13" id="KW-1133">Transmembrane helix</keyword>
<keyword evidence="12" id="KW-0175">Coiled coil</keyword>
<dbReference type="InterPro" id="IPR017972">
    <property type="entry name" value="Cyt_P450_CS"/>
</dbReference>
<evidence type="ECO:0000313" key="14">
    <source>
        <dbReference type="EMBL" id="KAF4364235.1"/>
    </source>
</evidence>
<dbReference type="GO" id="GO:0004497">
    <property type="term" value="F:monooxygenase activity"/>
    <property type="evidence" value="ECO:0007669"/>
    <property type="project" value="UniProtKB-KW"/>
</dbReference>
<comment type="caution">
    <text evidence="14">The sequence shown here is derived from an EMBL/GenBank/DDBJ whole genome shotgun (WGS) entry which is preliminary data.</text>
</comment>
<dbReference type="GO" id="GO:0005506">
    <property type="term" value="F:iron ion binding"/>
    <property type="evidence" value="ECO:0007669"/>
    <property type="project" value="InterPro"/>
</dbReference>
<reference evidence="14 15" key="1">
    <citation type="journal article" date="2020" name="bioRxiv">
        <title>Sequence and annotation of 42 cannabis genomes reveals extensive copy number variation in cannabinoid synthesis and pathogen resistance genes.</title>
        <authorList>
            <person name="Mckernan K.J."/>
            <person name="Helbert Y."/>
            <person name="Kane L.T."/>
            <person name="Ebling H."/>
            <person name="Zhang L."/>
            <person name="Liu B."/>
            <person name="Eaton Z."/>
            <person name="Mclaughlin S."/>
            <person name="Kingan S."/>
            <person name="Baybayan P."/>
            <person name="Concepcion G."/>
            <person name="Jordan M."/>
            <person name="Riva A."/>
            <person name="Barbazuk W."/>
            <person name="Harkins T."/>
        </authorList>
    </citation>
    <scope>NUCLEOTIDE SEQUENCE [LARGE SCALE GENOMIC DNA]</scope>
    <source>
        <strain evidence="15">cv. Jamaican Lion 4</strain>
        <tissue evidence="14">Leaf</tissue>
    </source>
</reference>
<evidence type="ECO:0000256" key="2">
    <source>
        <dbReference type="ARBA" id="ARBA00004370"/>
    </source>
</evidence>
<dbReference type="Proteomes" id="UP000525078">
    <property type="component" value="Unassembled WGS sequence"/>
</dbReference>
<dbReference type="PANTHER" id="PTHR47943:SF8">
    <property type="entry name" value="CYTOCHROME P450"/>
    <property type="match status" value="1"/>
</dbReference>
<dbReference type="PRINTS" id="PR00385">
    <property type="entry name" value="P450"/>
</dbReference>
<evidence type="ECO:0000256" key="8">
    <source>
        <dbReference type="ARBA" id="ARBA00023033"/>
    </source>
</evidence>
<proteinExistence type="inferred from homology"/>
<comment type="similarity">
    <text evidence="3 11">Belongs to the cytochrome P450 family.</text>
</comment>
<keyword evidence="8 11" id="KW-0503">Monooxygenase</keyword>
<keyword evidence="4 10" id="KW-0349">Heme</keyword>
<keyword evidence="9 13" id="KW-0472">Membrane</keyword>